<protein>
    <submittedName>
        <fullName evidence="1">Uncharacterized protein</fullName>
    </submittedName>
</protein>
<reference evidence="1" key="1">
    <citation type="submission" date="2011-10" db="EMBL/GenBank/DDBJ databases">
        <title>The Genome Sequence of Fusarium oxysporum HDV247.</title>
        <authorList>
            <consortium name="The Broad Institute Genome Sequencing Platform"/>
            <person name="Ma L.-J."/>
            <person name="Gale L.R."/>
            <person name="Schwartz D.C."/>
            <person name="Zhou S."/>
            <person name="Corby-Kistler H."/>
            <person name="Young S.K."/>
            <person name="Zeng Q."/>
            <person name="Gargeya S."/>
            <person name="Fitzgerald M."/>
            <person name="Haas B."/>
            <person name="Abouelleil A."/>
            <person name="Alvarado L."/>
            <person name="Arachchi H.M."/>
            <person name="Berlin A."/>
            <person name="Brown A."/>
            <person name="Chapman S.B."/>
            <person name="Chen Z."/>
            <person name="Dunbar C."/>
            <person name="Freedman E."/>
            <person name="Gearin G."/>
            <person name="Goldberg J."/>
            <person name="Griggs A."/>
            <person name="Gujja S."/>
            <person name="Heiman D."/>
            <person name="Howarth C."/>
            <person name="Larson L."/>
            <person name="Lui A."/>
            <person name="MacDonald P.J.P."/>
            <person name="Montmayeur A."/>
            <person name="Murphy C."/>
            <person name="Neiman D."/>
            <person name="Pearson M."/>
            <person name="Priest M."/>
            <person name="Roberts A."/>
            <person name="Saif S."/>
            <person name="Shea T."/>
            <person name="Shenoy N."/>
            <person name="Sisk P."/>
            <person name="Stolte C."/>
            <person name="Sykes S."/>
            <person name="Wortman J."/>
            <person name="Nusbaum C."/>
            <person name="Birren B."/>
        </authorList>
    </citation>
    <scope>NUCLEOTIDE SEQUENCE [LARGE SCALE GENOMIC DNA]</scope>
    <source>
        <strain evidence="1">HDV247</strain>
    </source>
</reference>
<reference evidence="1" key="2">
    <citation type="submission" date="2012-05" db="EMBL/GenBank/DDBJ databases">
        <title>Annotation of the Genome Sequence of Fusarium oxysporum HDV247.</title>
        <authorList>
            <consortium name="The Broad Institute Genomics Platform"/>
            <person name="Ma L.-J."/>
            <person name="Corby-Kistler H."/>
            <person name="Broz K."/>
            <person name="Gale L.R."/>
            <person name="Jonkers W."/>
            <person name="O'Donnell K."/>
            <person name="Ploetz R."/>
            <person name="Steinberg C."/>
            <person name="Schwartz D.C."/>
            <person name="VanEtten H."/>
            <person name="Zhou S."/>
            <person name="Young S.K."/>
            <person name="Zeng Q."/>
            <person name="Gargeya S."/>
            <person name="Fitzgerald M."/>
            <person name="Abouelleil A."/>
            <person name="Alvarado L."/>
            <person name="Chapman S.B."/>
            <person name="Gainer-Dewar J."/>
            <person name="Goldberg J."/>
            <person name="Griggs A."/>
            <person name="Gujja S."/>
            <person name="Hansen M."/>
            <person name="Howarth C."/>
            <person name="Imamovic A."/>
            <person name="Ireland A."/>
            <person name="Larimer J."/>
            <person name="McCowan C."/>
            <person name="Murphy C."/>
            <person name="Pearson M."/>
            <person name="Poon T.W."/>
            <person name="Priest M."/>
            <person name="Roberts A."/>
            <person name="Saif S."/>
            <person name="Shea T."/>
            <person name="Sykes S."/>
            <person name="Wortman J."/>
            <person name="Nusbaum C."/>
            <person name="Birren B."/>
        </authorList>
    </citation>
    <scope>NUCLEOTIDE SEQUENCE</scope>
    <source>
        <strain evidence="1">HDV247</strain>
    </source>
</reference>
<accession>W9NTX2</accession>
<dbReference type="AlphaFoldDB" id="W9NTX2"/>
<evidence type="ECO:0000313" key="1">
    <source>
        <dbReference type="EMBL" id="EXA34171.1"/>
    </source>
</evidence>
<gene>
    <name evidence="1" type="ORF">FOVG_14608</name>
</gene>
<organism evidence="1">
    <name type="scientific">Fusarium oxysporum f. sp. pisi HDV247</name>
    <dbReference type="NCBI Taxonomy" id="1080344"/>
    <lineage>
        <taxon>Eukaryota</taxon>
        <taxon>Fungi</taxon>
        <taxon>Dikarya</taxon>
        <taxon>Ascomycota</taxon>
        <taxon>Pezizomycotina</taxon>
        <taxon>Sordariomycetes</taxon>
        <taxon>Hypocreomycetidae</taxon>
        <taxon>Hypocreales</taxon>
        <taxon>Nectriaceae</taxon>
        <taxon>Fusarium</taxon>
        <taxon>Fusarium oxysporum species complex</taxon>
    </lineage>
</organism>
<proteinExistence type="predicted"/>
<dbReference type="EMBL" id="JH650982">
    <property type="protein sequence ID" value="EXA34171.1"/>
    <property type="molecule type" value="Genomic_DNA"/>
</dbReference>
<name>W9NTX2_FUSOX</name>
<dbReference type="Proteomes" id="UP000030751">
    <property type="component" value="Unassembled WGS sequence"/>
</dbReference>
<sequence>MKSREESMSLLCWEVGQGIEEGEIMKKMNVNLVADDWGS</sequence>
<dbReference type="HOGENOM" id="CLU_3320067_0_0_1"/>